<dbReference type="GO" id="GO:0070072">
    <property type="term" value="P:vacuolar proton-transporting V-type ATPase complex assembly"/>
    <property type="evidence" value="ECO:0007669"/>
    <property type="project" value="InterPro"/>
</dbReference>
<evidence type="ECO:0000313" key="2">
    <source>
        <dbReference type="EMBL" id="VDD75487.1"/>
    </source>
</evidence>
<evidence type="ECO:0000313" key="3">
    <source>
        <dbReference type="Proteomes" id="UP000267029"/>
    </source>
</evidence>
<dbReference type="Proteomes" id="UP000267029">
    <property type="component" value="Unassembled WGS sequence"/>
</dbReference>
<name>A0A0R3U4C5_MESCO</name>
<gene>
    <name evidence="2" type="ORF">MCOS_LOCUS1490</name>
</gene>
<proteinExistence type="predicted"/>
<dbReference type="PANTHER" id="PTHR31996:SF2">
    <property type="entry name" value="COILED-COIL DOMAIN-CONTAINING PROTEIN 115"/>
    <property type="match status" value="1"/>
</dbReference>
<sequence>MDEVCSTDDVINTVMLEHLANISAVIEILHHLENSLRSGRIALAKTRCNSSSGSAKISQISYNSADMSNHGATTRVHVNGSCNFDLIDELTPLGNSACAGDSAKSSTDQKPSDPINWFCGVLVPPLLRQAQTCFRRSLGLVVELATRRAALLDSTERLTKLIDRRRRMVAETPLISLTDESLGVS</sequence>
<keyword evidence="3" id="KW-1185">Reference proteome</keyword>
<dbReference type="Pfam" id="PF21730">
    <property type="entry name" value="Vma22_CCDC115"/>
    <property type="match status" value="1"/>
</dbReference>
<dbReference type="STRING" id="53468.A0A0R3U4C5"/>
<dbReference type="EMBL" id="UXSR01000191">
    <property type="protein sequence ID" value="VDD75487.1"/>
    <property type="molecule type" value="Genomic_DNA"/>
</dbReference>
<accession>A0A0R3U4C5</accession>
<dbReference type="AlphaFoldDB" id="A0A0R3U4C5"/>
<dbReference type="GO" id="GO:0051082">
    <property type="term" value="F:unfolded protein binding"/>
    <property type="evidence" value="ECO:0007669"/>
    <property type="project" value="TreeGrafter"/>
</dbReference>
<dbReference type="WBParaSite" id="MCU_006365-RA">
    <property type="protein sequence ID" value="MCU_006365-RA"/>
    <property type="gene ID" value="MCU_006365"/>
</dbReference>
<dbReference type="PANTHER" id="PTHR31996">
    <property type="entry name" value="COILED-COIL DOMAIN-CONTAINING PROTEIN 115"/>
    <property type="match status" value="1"/>
</dbReference>
<dbReference type="OrthoDB" id="408631at2759"/>
<dbReference type="InterPro" id="IPR040357">
    <property type="entry name" value="Vma22/CCDC115"/>
</dbReference>
<reference evidence="2 3" key="1">
    <citation type="submission" date="2018-10" db="EMBL/GenBank/DDBJ databases">
        <authorList>
            <consortium name="Pathogen Informatics"/>
        </authorList>
    </citation>
    <scope>NUCLEOTIDE SEQUENCE [LARGE SCALE GENOMIC DNA]</scope>
</reference>
<protein>
    <recommendedName>
        <fullName evidence="1">Vacuolar ATPase assembly protein VMA22</fullName>
    </recommendedName>
</protein>
<reference evidence="4" key="2">
    <citation type="submission" date="2019-11" db="UniProtKB">
        <authorList>
            <consortium name="WormBaseParasite"/>
        </authorList>
    </citation>
    <scope>IDENTIFICATION</scope>
</reference>
<evidence type="ECO:0000313" key="4">
    <source>
        <dbReference type="WBParaSite" id="MCU_006365-RA"/>
    </source>
</evidence>
<evidence type="ECO:0000256" key="1">
    <source>
        <dbReference type="ARBA" id="ARBA00093634"/>
    </source>
</evidence>
<organism evidence="4">
    <name type="scientific">Mesocestoides corti</name>
    <name type="common">Flatworm</name>
    <dbReference type="NCBI Taxonomy" id="53468"/>
    <lineage>
        <taxon>Eukaryota</taxon>
        <taxon>Metazoa</taxon>
        <taxon>Spiralia</taxon>
        <taxon>Lophotrochozoa</taxon>
        <taxon>Platyhelminthes</taxon>
        <taxon>Cestoda</taxon>
        <taxon>Eucestoda</taxon>
        <taxon>Cyclophyllidea</taxon>
        <taxon>Mesocestoididae</taxon>
        <taxon>Mesocestoides</taxon>
    </lineage>
</organism>